<evidence type="ECO:0000313" key="1">
    <source>
        <dbReference type="EMBL" id="MBB4081094.1"/>
    </source>
</evidence>
<sequence>MKKSENIYKQLSKQLSDDEIVDSYVFNDDSLSDAEQVLADKEFRELRMKKLKEMTDAERLFGNLMRIKYRILDYFDSAKYDEVFSFSNQLREYSKIIGRSNKDFANDLDVHHTKLSRLINGKDSPSIELMYRLGEHSKGELPAHYWWRLHSKELEYKIITDLEKRMSESQRVTNSIQIRA</sequence>
<dbReference type="CDD" id="cd00093">
    <property type="entry name" value="HTH_XRE"/>
    <property type="match status" value="1"/>
</dbReference>
<accession>A0A840E611</accession>
<dbReference type="AlphaFoldDB" id="A0A840E611"/>
<reference evidence="1 2" key="1">
    <citation type="submission" date="2020-08" db="EMBL/GenBank/DDBJ databases">
        <title>Genomic Encyclopedia of Type Strains, Phase IV (KMG-IV): sequencing the most valuable type-strain genomes for metagenomic binning, comparative biology and taxonomic classification.</title>
        <authorList>
            <person name="Goeker M."/>
        </authorList>
    </citation>
    <scope>NUCLEOTIDE SEQUENCE [LARGE SCALE GENOMIC DNA]</scope>
    <source>
        <strain evidence="1 2">DSM 105137</strain>
    </source>
</reference>
<dbReference type="EMBL" id="JACIFF010000013">
    <property type="protein sequence ID" value="MBB4081094.1"/>
    <property type="molecule type" value="Genomic_DNA"/>
</dbReference>
<gene>
    <name evidence="1" type="ORF">GGR28_003741</name>
</gene>
<dbReference type="Gene3D" id="1.10.260.40">
    <property type="entry name" value="lambda repressor-like DNA-binding domains"/>
    <property type="match status" value="1"/>
</dbReference>
<dbReference type="SUPFAM" id="SSF47413">
    <property type="entry name" value="lambda repressor-like DNA-binding domains"/>
    <property type="match status" value="1"/>
</dbReference>
<proteinExistence type="predicted"/>
<dbReference type="GO" id="GO:0003677">
    <property type="term" value="F:DNA binding"/>
    <property type="evidence" value="ECO:0007669"/>
    <property type="project" value="InterPro"/>
</dbReference>
<protein>
    <submittedName>
        <fullName evidence="1">Plasmid maintenance system antidote protein VapI</fullName>
    </submittedName>
</protein>
<dbReference type="InterPro" id="IPR010982">
    <property type="entry name" value="Lambda_DNA-bd_dom_sf"/>
</dbReference>
<keyword evidence="2" id="KW-1185">Reference proteome</keyword>
<dbReference type="RefSeq" id="WP_183497321.1">
    <property type="nucleotide sequence ID" value="NZ_JACIFF010000013.1"/>
</dbReference>
<evidence type="ECO:0000313" key="2">
    <source>
        <dbReference type="Proteomes" id="UP000576209"/>
    </source>
</evidence>
<name>A0A840E611_9BACT</name>
<dbReference type="Proteomes" id="UP000576209">
    <property type="component" value="Unassembled WGS sequence"/>
</dbReference>
<comment type="caution">
    <text evidence="1">The sequence shown here is derived from an EMBL/GenBank/DDBJ whole genome shotgun (WGS) entry which is preliminary data.</text>
</comment>
<organism evidence="1 2">
    <name type="scientific">Neolewinella aquimaris</name>
    <dbReference type="NCBI Taxonomy" id="1835722"/>
    <lineage>
        <taxon>Bacteria</taxon>
        <taxon>Pseudomonadati</taxon>
        <taxon>Bacteroidota</taxon>
        <taxon>Saprospiria</taxon>
        <taxon>Saprospirales</taxon>
        <taxon>Lewinellaceae</taxon>
        <taxon>Neolewinella</taxon>
    </lineage>
</organism>
<dbReference type="InterPro" id="IPR001387">
    <property type="entry name" value="Cro/C1-type_HTH"/>
</dbReference>